<keyword evidence="5 8" id="KW-1133">Transmembrane helix</keyword>
<keyword evidence="4 8" id="KW-0812">Transmembrane</keyword>
<feature type="transmembrane region" description="Helical" evidence="8">
    <location>
        <begin position="401"/>
        <end position="418"/>
    </location>
</feature>
<dbReference type="EMBL" id="NCSJ02000123">
    <property type="protein sequence ID" value="RFU29608.1"/>
    <property type="molecule type" value="Genomic_DNA"/>
</dbReference>
<feature type="transmembrane region" description="Helical" evidence="8">
    <location>
        <begin position="430"/>
        <end position="457"/>
    </location>
</feature>
<evidence type="ECO:0008006" key="11">
    <source>
        <dbReference type="Google" id="ProtNLM"/>
    </source>
</evidence>
<reference evidence="9 10" key="1">
    <citation type="submission" date="2018-05" db="EMBL/GenBank/DDBJ databases">
        <title>Draft genome sequence of Scytalidium lignicola DSM 105466, a ubiquitous saprotrophic fungus.</title>
        <authorList>
            <person name="Buettner E."/>
            <person name="Gebauer A.M."/>
            <person name="Hofrichter M."/>
            <person name="Liers C."/>
            <person name="Kellner H."/>
        </authorList>
    </citation>
    <scope>NUCLEOTIDE SEQUENCE [LARGE SCALE GENOMIC DNA]</scope>
    <source>
        <strain evidence="9 10">DSM 105466</strain>
    </source>
</reference>
<dbReference type="STRING" id="5539.A0A3E2H899"/>
<dbReference type="SUPFAM" id="SSF53448">
    <property type="entry name" value="Nucleotide-diphospho-sugar transferases"/>
    <property type="match status" value="1"/>
</dbReference>
<feature type="non-terminal residue" evidence="9">
    <location>
        <position position="1"/>
    </location>
</feature>
<evidence type="ECO:0000256" key="8">
    <source>
        <dbReference type="SAM" id="Phobius"/>
    </source>
</evidence>
<comment type="subcellular location">
    <subcellularLocation>
        <location evidence="1">Membrane</location>
    </subcellularLocation>
</comment>
<dbReference type="OrthoDB" id="2849215at2759"/>
<protein>
    <recommendedName>
        <fullName evidence="11">Glycosyltransferase 2-like domain-containing protein</fullName>
    </recommendedName>
</protein>
<dbReference type="OMA" id="QITHAMP"/>
<proteinExistence type="predicted"/>
<evidence type="ECO:0000256" key="1">
    <source>
        <dbReference type="ARBA" id="ARBA00004370"/>
    </source>
</evidence>
<evidence type="ECO:0000256" key="4">
    <source>
        <dbReference type="ARBA" id="ARBA00022692"/>
    </source>
</evidence>
<organism evidence="9 10">
    <name type="scientific">Scytalidium lignicola</name>
    <name type="common">Hyphomycete</name>
    <dbReference type="NCBI Taxonomy" id="5539"/>
    <lineage>
        <taxon>Eukaryota</taxon>
        <taxon>Fungi</taxon>
        <taxon>Dikarya</taxon>
        <taxon>Ascomycota</taxon>
        <taxon>Pezizomycotina</taxon>
        <taxon>Leotiomycetes</taxon>
        <taxon>Leotiomycetes incertae sedis</taxon>
        <taxon>Scytalidium</taxon>
    </lineage>
</organism>
<keyword evidence="6 8" id="KW-0472">Membrane</keyword>
<dbReference type="Proteomes" id="UP000258309">
    <property type="component" value="Unassembled WGS sequence"/>
</dbReference>
<evidence type="ECO:0000256" key="5">
    <source>
        <dbReference type="ARBA" id="ARBA00022989"/>
    </source>
</evidence>
<feature type="non-terminal residue" evidence="9">
    <location>
        <position position="500"/>
    </location>
</feature>
<keyword evidence="2" id="KW-0328">Glycosyltransferase</keyword>
<sequence length="500" mass="56609">MQTSLLGVITFFFSIMLNIVGLFSCSLLWQPVLLLSLFNLVAAFHISEPLSSKAASIGLGQDSALQIFLFLLAFKSLKIAVHLLSYLTYRPQPAEKQPSFSHRDVTVIVPTVGSFDDEFQECIRTILANLPHQIIISTVGKEKFIHAKQVCRQLDHSGKIIKVVATDTPNKREQTLHALKQVTTPISCTADDHVFWPTTFLRSALAPFEDVCVGIVGTVKRVRRQRGTSTTQSFLNYLGCIYLERHNFECTASSNLDGGVFVISGRTALIRTEIVQSFRYRKAYMSETWFFGLLGPLKVDDDNFITRWMVNRGWKTVFHNDTDAMIETTIGTTGGWFKFQGQLNRWVRTTWRSNSTSLLSERRCWSAHPWTTYAMFISSFVNMALFYDFALFITLFKSGYGRYWLHLTAYLFVSKVIKPFPHILRNPRDIVFLIPGILFGYYHSAVKLWALLTVWNVQWTGRQGVNNSGILTPEVDAAAPAVLLFFLIAGAVSYMGIPSN</sequence>
<evidence type="ECO:0000256" key="3">
    <source>
        <dbReference type="ARBA" id="ARBA00022679"/>
    </source>
</evidence>
<keyword evidence="3" id="KW-0808">Transferase</keyword>
<dbReference type="GO" id="GO:0016020">
    <property type="term" value="C:membrane"/>
    <property type="evidence" value="ECO:0007669"/>
    <property type="project" value="UniProtKB-SubCell"/>
</dbReference>
<evidence type="ECO:0000256" key="7">
    <source>
        <dbReference type="ARBA" id="ARBA00023180"/>
    </source>
</evidence>
<dbReference type="Gene3D" id="3.90.550.10">
    <property type="entry name" value="Spore Coat Polysaccharide Biosynthesis Protein SpsA, Chain A"/>
    <property type="match status" value="1"/>
</dbReference>
<name>A0A3E2H899_SCYLI</name>
<keyword evidence="7" id="KW-0325">Glycoprotein</keyword>
<feature type="transmembrane region" description="Helical" evidence="8">
    <location>
        <begin position="372"/>
        <end position="395"/>
    </location>
</feature>
<feature type="transmembrane region" description="Helical" evidence="8">
    <location>
        <begin position="477"/>
        <end position="497"/>
    </location>
</feature>
<dbReference type="InterPro" id="IPR029044">
    <property type="entry name" value="Nucleotide-diphossugar_trans"/>
</dbReference>
<dbReference type="Pfam" id="PF13641">
    <property type="entry name" value="Glyco_tranf_2_3"/>
    <property type="match status" value="1"/>
</dbReference>
<dbReference type="PANTHER" id="PTHR47844:SF1">
    <property type="entry name" value="EXOSTOSIN-LIKE 2"/>
    <property type="match status" value="1"/>
</dbReference>
<evidence type="ECO:0000313" key="9">
    <source>
        <dbReference type="EMBL" id="RFU29608.1"/>
    </source>
</evidence>
<dbReference type="GO" id="GO:0016757">
    <property type="term" value="F:glycosyltransferase activity"/>
    <property type="evidence" value="ECO:0007669"/>
    <property type="project" value="UniProtKB-KW"/>
</dbReference>
<dbReference type="AlphaFoldDB" id="A0A3E2H899"/>
<feature type="transmembrane region" description="Helical" evidence="8">
    <location>
        <begin position="67"/>
        <end position="89"/>
    </location>
</feature>
<dbReference type="InterPro" id="IPR052427">
    <property type="entry name" value="Glycosyltrans_GT2/GT47"/>
</dbReference>
<evidence type="ECO:0000256" key="6">
    <source>
        <dbReference type="ARBA" id="ARBA00023136"/>
    </source>
</evidence>
<feature type="transmembrane region" description="Helical" evidence="8">
    <location>
        <begin position="6"/>
        <end position="25"/>
    </location>
</feature>
<keyword evidence="10" id="KW-1185">Reference proteome</keyword>
<dbReference type="PANTHER" id="PTHR47844">
    <property type="entry name" value="SYNTHASE CPS1, PUTATIVE (AFU_ORTHOLOGUE AFUA_7G02500)-RELATED"/>
    <property type="match status" value="1"/>
</dbReference>
<evidence type="ECO:0000313" key="10">
    <source>
        <dbReference type="Proteomes" id="UP000258309"/>
    </source>
</evidence>
<accession>A0A3E2H899</accession>
<comment type="caution">
    <text evidence="9">The sequence shown here is derived from an EMBL/GenBank/DDBJ whole genome shotgun (WGS) entry which is preliminary data.</text>
</comment>
<evidence type="ECO:0000256" key="2">
    <source>
        <dbReference type="ARBA" id="ARBA00022676"/>
    </source>
</evidence>
<gene>
    <name evidence="9" type="ORF">B7463_g6726</name>
</gene>